<keyword evidence="8 10" id="KW-0961">Cell wall biogenesis/degradation</keyword>
<evidence type="ECO:0000313" key="12">
    <source>
        <dbReference type="EMBL" id="WTW65270.1"/>
    </source>
</evidence>
<dbReference type="SUPFAM" id="SSF55166">
    <property type="entry name" value="Hedgehog/DD-peptidase"/>
    <property type="match status" value="1"/>
</dbReference>
<dbReference type="AlphaFoldDB" id="A0AAU2VD54"/>
<evidence type="ECO:0000256" key="2">
    <source>
        <dbReference type="ARBA" id="ARBA00022670"/>
    </source>
</evidence>
<feature type="active site" description="Proton donor/acceptor" evidence="9">
    <location>
        <position position="255"/>
    </location>
</feature>
<dbReference type="PANTHER" id="PTHR43126">
    <property type="entry name" value="D-ALANYL-D-ALANINE DIPEPTIDASE"/>
    <property type="match status" value="1"/>
</dbReference>
<keyword evidence="4 9" id="KW-0378">Hydrolase</keyword>
<gene>
    <name evidence="12" type="ORF">OG549_34030</name>
</gene>
<feature type="binding site" evidence="9">
    <location>
        <position position="258"/>
    </location>
    <ligand>
        <name>Zn(2+)</name>
        <dbReference type="ChEBI" id="CHEBI:29105"/>
        <note>catalytic</note>
    </ligand>
</feature>
<keyword evidence="3 9" id="KW-0479">Metal-binding</keyword>
<dbReference type="GO" id="GO:0071555">
    <property type="term" value="P:cell wall organization"/>
    <property type="evidence" value="ECO:0007669"/>
    <property type="project" value="UniProtKB-KW"/>
</dbReference>
<proteinExistence type="inferred from homology"/>
<keyword evidence="6 9" id="KW-0224">Dipeptidase</keyword>
<keyword evidence="5 9" id="KW-0862">Zinc</keyword>
<organism evidence="12">
    <name type="scientific">Streptomyces sp. NBC_00003</name>
    <dbReference type="NCBI Taxonomy" id="2903608"/>
    <lineage>
        <taxon>Bacteria</taxon>
        <taxon>Bacillati</taxon>
        <taxon>Actinomycetota</taxon>
        <taxon>Actinomycetes</taxon>
        <taxon>Kitasatosporales</taxon>
        <taxon>Streptomycetaceae</taxon>
        <taxon>Streptomyces</taxon>
    </lineage>
</organism>
<evidence type="ECO:0000256" key="11">
    <source>
        <dbReference type="SAM" id="SignalP"/>
    </source>
</evidence>
<dbReference type="GO" id="GO:0008270">
    <property type="term" value="F:zinc ion binding"/>
    <property type="evidence" value="ECO:0007669"/>
    <property type="project" value="UniProtKB-UniRule"/>
</dbReference>
<dbReference type="EMBL" id="CP108318">
    <property type="protein sequence ID" value="WTW65270.1"/>
    <property type="molecule type" value="Genomic_DNA"/>
</dbReference>
<dbReference type="PANTHER" id="PTHR43126:SF1">
    <property type="entry name" value="D-ALANYL-D-ALANINE DIPEPTIDASE"/>
    <property type="match status" value="1"/>
</dbReference>
<dbReference type="GO" id="GO:0006508">
    <property type="term" value="P:proteolysis"/>
    <property type="evidence" value="ECO:0007669"/>
    <property type="project" value="UniProtKB-KW"/>
</dbReference>
<evidence type="ECO:0000256" key="5">
    <source>
        <dbReference type="ARBA" id="ARBA00022833"/>
    </source>
</evidence>
<name>A0AAU2VD54_9ACTN</name>
<comment type="catalytic activity">
    <reaction evidence="1 9 10">
        <text>D-alanyl-D-alanine + H2O = 2 D-alanine</text>
        <dbReference type="Rhea" id="RHEA:20661"/>
        <dbReference type="ChEBI" id="CHEBI:15377"/>
        <dbReference type="ChEBI" id="CHEBI:57416"/>
        <dbReference type="ChEBI" id="CHEBI:57822"/>
        <dbReference type="EC" id="3.4.13.22"/>
    </reaction>
</comment>
<keyword evidence="7 9" id="KW-0482">Metalloprotease</keyword>
<protein>
    <recommendedName>
        <fullName evidence="9 10">D-alanyl-D-alanine dipeptidase</fullName>
        <shortName evidence="9 10">D-Ala-D-Ala dipeptidase</shortName>
        <ecNumber evidence="9 10">3.4.13.22</ecNumber>
    </recommendedName>
</protein>
<evidence type="ECO:0000256" key="4">
    <source>
        <dbReference type="ARBA" id="ARBA00022801"/>
    </source>
</evidence>
<dbReference type="GO" id="GO:0008237">
    <property type="term" value="F:metallopeptidase activity"/>
    <property type="evidence" value="ECO:0007669"/>
    <property type="project" value="UniProtKB-KW"/>
</dbReference>
<evidence type="ECO:0000256" key="8">
    <source>
        <dbReference type="ARBA" id="ARBA00023316"/>
    </source>
</evidence>
<dbReference type="CDD" id="cd14817">
    <property type="entry name" value="D-Ala-D-Ala_dipeptidase_VanX"/>
    <property type="match status" value="1"/>
</dbReference>
<evidence type="ECO:0000256" key="9">
    <source>
        <dbReference type="HAMAP-Rule" id="MF_01924"/>
    </source>
</evidence>
<dbReference type="EC" id="3.4.13.22" evidence="9 10"/>
<dbReference type="Gene3D" id="3.30.1380.10">
    <property type="match status" value="1"/>
</dbReference>
<dbReference type="GO" id="GO:0160237">
    <property type="term" value="F:D-Ala-D-Ala dipeptidase activity"/>
    <property type="evidence" value="ECO:0007669"/>
    <property type="project" value="UniProtKB-EC"/>
</dbReference>
<feature type="binding site" evidence="9">
    <location>
        <position position="173"/>
    </location>
    <ligand>
        <name>Zn(2+)</name>
        <dbReference type="ChEBI" id="CHEBI:29105"/>
        <note>catalytic</note>
    </ligand>
</feature>
<keyword evidence="11" id="KW-0732">Signal</keyword>
<dbReference type="PIRSF" id="PIRSF026671">
    <property type="entry name" value="AA_dipeptidase"/>
    <property type="match status" value="1"/>
</dbReference>
<evidence type="ECO:0000256" key="10">
    <source>
        <dbReference type="PIRNR" id="PIRNR026671"/>
    </source>
</evidence>
<dbReference type="InterPro" id="IPR000755">
    <property type="entry name" value="A_A_dipeptidase"/>
</dbReference>
<comment type="cofactor">
    <cofactor evidence="9">
        <name>Zn(2+)</name>
        <dbReference type="ChEBI" id="CHEBI:29105"/>
    </cofactor>
    <text evidence="9">Binds 1 zinc ion per subunit.</text>
</comment>
<sequence>MTRRTERQDTTARRTPSRALRTLRGLVAGAAALLTVTALSPTAQAAPEPKAPEAFVALSSVDPSIIQEMRYITPHDFVGEPIDGYRQPLCILTRPAAEALHRAQLKVLRRGYSLKVYDCYRPQRAVDHFVRWAKDLDDERMKAEFYPRVDKSRLFADGYIAEKSGHSRGSTMDLTLVKLPAFPTRPYHPGQPLVPCYAPRNERFPDNSVDMGTGFDCFDTLAHTDDPRIQGVQRANRQFLKSTLEAQGFVNLPEEWWHFTYQPELFPDTYFDFPVAWRSVAGH</sequence>
<feature type="binding site" evidence="9">
    <location>
        <position position="166"/>
    </location>
    <ligand>
        <name>Zn(2+)</name>
        <dbReference type="ChEBI" id="CHEBI:29105"/>
        <note>catalytic</note>
    </ligand>
</feature>
<evidence type="ECO:0000256" key="3">
    <source>
        <dbReference type="ARBA" id="ARBA00022723"/>
    </source>
</evidence>
<comment type="function">
    <text evidence="9 10">Catalyzes hydrolysis of the D-alanyl-D-alanine dipeptide.</text>
</comment>
<evidence type="ECO:0000256" key="7">
    <source>
        <dbReference type="ARBA" id="ARBA00023049"/>
    </source>
</evidence>
<dbReference type="InterPro" id="IPR009045">
    <property type="entry name" value="Zn_M74/Hedgehog-like"/>
</dbReference>
<comment type="similarity">
    <text evidence="9 10">Belongs to the peptidase M15D family.</text>
</comment>
<dbReference type="HAMAP" id="MF_01924">
    <property type="entry name" value="A_A_dipeptidase"/>
    <property type="match status" value="1"/>
</dbReference>
<keyword evidence="2 9" id="KW-0645">Protease</keyword>
<dbReference type="Pfam" id="PF01427">
    <property type="entry name" value="Peptidase_M15"/>
    <property type="match status" value="2"/>
</dbReference>
<feature type="signal peptide" evidence="11">
    <location>
        <begin position="1"/>
        <end position="45"/>
    </location>
</feature>
<evidence type="ECO:0000256" key="6">
    <source>
        <dbReference type="ARBA" id="ARBA00022997"/>
    </source>
</evidence>
<feature type="site" description="Transition state stabilizer" evidence="9">
    <location>
        <position position="121"/>
    </location>
</feature>
<accession>A0AAU2VD54</accession>
<feature type="chain" id="PRO_5043513804" description="D-alanyl-D-alanine dipeptidase" evidence="11">
    <location>
        <begin position="46"/>
        <end position="283"/>
    </location>
</feature>
<reference evidence="12" key="1">
    <citation type="submission" date="2022-10" db="EMBL/GenBank/DDBJ databases">
        <title>The complete genomes of actinobacterial strains from the NBC collection.</title>
        <authorList>
            <person name="Joergensen T.S."/>
            <person name="Alvarez Arevalo M."/>
            <person name="Sterndorff E.B."/>
            <person name="Faurdal D."/>
            <person name="Vuksanovic O."/>
            <person name="Mourched A.-S."/>
            <person name="Charusanti P."/>
            <person name="Shaw S."/>
            <person name="Blin K."/>
            <person name="Weber T."/>
        </authorList>
    </citation>
    <scope>NUCLEOTIDE SEQUENCE</scope>
    <source>
        <strain evidence="12">NBC_00003</strain>
    </source>
</reference>
<evidence type="ECO:0000256" key="1">
    <source>
        <dbReference type="ARBA" id="ARBA00001362"/>
    </source>
</evidence>